<reference evidence="6" key="1">
    <citation type="submission" date="2018-11" db="EMBL/GenBank/DDBJ databases">
        <title>Venom-gland transcriptomics and venom proteomics of the Florida green centipede (Hemiscolopendra marginata) reveal sex-based variation in a centipede venom.</title>
        <authorList>
            <person name="Nystrom G.S."/>
            <person name="Ward M.J."/>
            <person name="Ellsworth S.A."/>
            <person name="Rokyta D.R."/>
        </authorList>
    </citation>
    <scope>NUCLEOTIDE SEQUENCE</scope>
    <source>
        <tissue evidence="6">Venom gland</tissue>
    </source>
</reference>
<dbReference type="AlphaFoldDB" id="A0A646QFS3"/>
<dbReference type="PROSITE" id="PS00061">
    <property type="entry name" value="ADH_SHORT"/>
    <property type="match status" value="1"/>
</dbReference>
<dbReference type="PRINTS" id="PR00081">
    <property type="entry name" value="GDHRDH"/>
</dbReference>
<sequence>MSISKRIAVVTGGNKGIGYSIVKELCSKFDGIVYLTARNVKLGEEAVNNLKKEGYDPQFHQLDIEDEKSINTFAEYVKKKYSGLDVLVNNAAIAYKHDSTAPFGEQAENTVKINFFGLFNVCQSLFPLLRPHARVVNISSSAGMLSKIPDAELKKRLASEDLSEKELCQLMEDFVNAAKAGEHVQKGWGSSAYSVSKVGVTALTIIQQRQFNKDPREDIIVNAVHPGYVDTDMTSHKGPLTPEQGAAAPSYAALLPPSVQEPKGQMIWQDKSVVQWAS</sequence>
<proteinExistence type="inferred from homology"/>
<dbReference type="Gene3D" id="3.40.50.720">
    <property type="entry name" value="NAD(P)-binding Rossmann-like Domain"/>
    <property type="match status" value="1"/>
</dbReference>
<dbReference type="PANTHER" id="PTHR43963">
    <property type="entry name" value="CARBONYL REDUCTASE 1-RELATED"/>
    <property type="match status" value="1"/>
</dbReference>
<evidence type="ECO:0000256" key="2">
    <source>
        <dbReference type="ARBA" id="ARBA00022857"/>
    </source>
</evidence>
<accession>A0A646QFS3</accession>
<keyword evidence="2" id="KW-0521">NADP</keyword>
<protein>
    <recommendedName>
        <fullName evidence="4">carbonyl reductase (NADPH)</fullName>
        <ecNumber evidence="4">1.1.1.184</ecNumber>
    </recommendedName>
</protein>
<comment type="similarity">
    <text evidence="1 5">Belongs to the short-chain dehydrogenases/reductases (SDR) family.</text>
</comment>
<evidence type="ECO:0000313" key="6">
    <source>
        <dbReference type="EMBL" id="MUP40454.1"/>
    </source>
</evidence>
<dbReference type="EMBL" id="GHBY01000277">
    <property type="protein sequence ID" value="MUP40454.1"/>
    <property type="molecule type" value="Transcribed_RNA"/>
</dbReference>
<dbReference type="InterPro" id="IPR002347">
    <property type="entry name" value="SDR_fam"/>
</dbReference>
<dbReference type="InterPro" id="IPR045313">
    <property type="entry name" value="CBR1-like"/>
</dbReference>
<organism evidence="6">
    <name type="scientific">Hemiscolopendra marginata</name>
    <dbReference type="NCBI Taxonomy" id="943146"/>
    <lineage>
        <taxon>Eukaryota</taxon>
        <taxon>Metazoa</taxon>
        <taxon>Ecdysozoa</taxon>
        <taxon>Arthropoda</taxon>
        <taxon>Myriapoda</taxon>
        <taxon>Chilopoda</taxon>
        <taxon>Pleurostigmophora</taxon>
        <taxon>Scolopendromorpha</taxon>
        <taxon>Scolopendridae</taxon>
        <taxon>Hemiscolopendra</taxon>
    </lineage>
</organism>
<evidence type="ECO:0000256" key="4">
    <source>
        <dbReference type="ARBA" id="ARBA00026118"/>
    </source>
</evidence>
<dbReference type="PANTHER" id="PTHR43963:SF4">
    <property type="entry name" value="CARBONYL REDUCTASE (NADPH)"/>
    <property type="match status" value="1"/>
</dbReference>
<evidence type="ECO:0000256" key="1">
    <source>
        <dbReference type="ARBA" id="ARBA00006484"/>
    </source>
</evidence>
<dbReference type="CDD" id="cd05324">
    <property type="entry name" value="carb_red_PTCR-like_SDR_c"/>
    <property type="match status" value="1"/>
</dbReference>
<dbReference type="Pfam" id="PF00106">
    <property type="entry name" value="adh_short"/>
    <property type="match status" value="2"/>
</dbReference>
<dbReference type="PRINTS" id="PR00080">
    <property type="entry name" value="SDRFAMILY"/>
</dbReference>
<dbReference type="GO" id="GO:0004090">
    <property type="term" value="F:carbonyl reductase (NADPH) activity"/>
    <property type="evidence" value="ECO:0007669"/>
    <property type="project" value="UniProtKB-EC"/>
</dbReference>
<dbReference type="SUPFAM" id="SSF51735">
    <property type="entry name" value="NAD(P)-binding Rossmann-fold domains"/>
    <property type="match status" value="1"/>
</dbReference>
<keyword evidence="3" id="KW-0560">Oxidoreductase</keyword>
<evidence type="ECO:0000256" key="3">
    <source>
        <dbReference type="ARBA" id="ARBA00023002"/>
    </source>
</evidence>
<dbReference type="InterPro" id="IPR036291">
    <property type="entry name" value="NAD(P)-bd_dom_sf"/>
</dbReference>
<dbReference type="InterPro" id="IPR020904">
    <property type="entry name" value="Sc_DH/Rdtase_CS"/>
</dbReference>
<dbReference type="EC" id="1.1.1.184" evidence="4"/>
<evidence type="ECO:0000256" key="5">
    <source>
        <dbReference type="RuleBase" id="RU000363"/>
    </source>
</evidence>
<name>A0A646QFS3_9MYRI</name>